<evidence type="ECO:0000256" key="3">
    <source>
        <dbReference type="ARBA" id="ARBA00022670"/>
    </source>
</evidence>
<dbReference type="Pfam" id="PF07687">
    <property type="entry name" value="M20_dimer"/>
    <property type="match status" value="1"/>
</dbReference>
<dbReference type="RefSeq" id="WP_013740442.1">
    <property type="nucleotide sequence ID" value="NC_015436.1"/>
</dbReference>
<evidence type="ECO:0000256" key="11">
    <source>
        <dbReference type="ARBA" id="ARBA00044252"/>
    </source>
</evidence>
<evidence type="ECO:0000256" key="6">
    <source>
        <dbReference type="ARBA" id="ARBA00022833"/>
    </source>
</evidence>
<dbReference type="CDD" id="cd03890">
    <property type="entry name" value="M20_pepD"/>
    <property type="match status" value="1"/>
</dbReference>
<accession>F4GM73</accession>
<dbReference type="EC" id="3.4.13.18" evidence="10"/>
<evidence type="ECO:0000256" key="4">
    <source>
        <dbReference type="ARBA" id="ARBA00022723"/>
    </source>
</evidence>
<dbReference type="PANTHER" id="PTHR43501:SF1">
    <property type="entry name" value="CYTOSOL NON-SPECIFIC DIPEPTIDASE"/>
    <property type="match status" value="1"/>
</dbReference>
<protein>
    <recommendedName>
        <fullName evidence="13">Cytosol non-specific dipeptidase</fullName>
        <ecNumber evidence="10">3.4.13.18</ecNumber>
    </recommendedName>
    <alternativeName>
        <fullName evidence="16">Aminoacyl-histidine dipeptidase</fullName>
    </alternativeName>
    <alternativeName>
        <fullName evidence="15">Beta-alanyl-histidine dipeptidase</fullName>
    </alternativeName>
    <alternativeName>
        <fullName evidence="14">Carnosinase</fullName>
    </alternativeName>
    <alternativeName>
        <fullName evidence="11">Peptidase D</fullName>
    </alternativeName>
    <alternativeName>
        <fullName evidence="17">Xaa-His dipeptidase</fullName>
    </alternativeName>
</protein>
<dbReference type="PRINTS" id="PR00934">
    <property type="entry name" value="XHISDIPTASE"/>
</dbReference>
<dbReference type="InterPro" id="IPR002933">
    <property type="entry name" value="Peptidase_M20"/>
</dbReference>
<feature type="domain" description="Peptidase M20 dimerisation" evidence="18">
    <location>
        <begin position="218"/>
        <end position="301"/>
    </location>
</feature>
<dbReference type="NCBIfam" id="TIGR01893">
    <property type="entry name" value="aa-his-dipept"/>
    <property type="match status" value="1"/>
</dbReference>
<evidence type="ECO:0000259" key="18">
    <source>
        <dbReference type="Pfam" id="PF07687"/>
    </source>
</evidence>
<keyword evidence="6" id="KW-0862">Zinc</keyword>
<evidence type="ECO:0000256" key="16">
    <source>
        <dbReference type="ARBA" id="ARBA00077688"/>
    </source>
</evidence>
<organism evidence="19 20">
    <name type="scientific">Parasphaerochaeta coccoides (strain ATCC BAA-1237 / DSM 17374 / SPN1)</name>
    <name type="common">Sphaerochaeta coccoides</name>
    <dbReference type="NCBI Taxonomy" id="760011"/>
    <lineage>
        <taxon>Bacteria</taxon>
        <taxon>Pseudomonadati</taxon>
        <taxon>Spirochaetota</taxon>
        <taxon>Spirochaetia</taxon>
        <taxon>Spirochaetales</taxon>
        <taxon>Sphaerochaetaceae</taxon>
        <taxon>Parasphaerochaeta</taxon>
    </lineage>
</organism>
<evidence type="ECO:0000256" key="17">
    <source>
        <dbReference type="ARBA" id="ARBA00078074"/>
    </source>
</evidence>
<dbReference type="GO" id="GO:0005829">
    <property type="term" value="C:cytosol"/>
    <property type="evidence" value="ECO:0007669"/>
    <property type="project" value="TreeGrafter"/>
</dbReference>
<dbReference type="Proteomes" id="UP000007939">
    <property type="component" value="Chromosome"/>
</dbReference>
<keyword evidence="3" id="KW-0645">Protease</keyword>
<dbReference type="EMBL" id="CP002659">
    <property type="protein sequence ID" value="AEC03049.1"/>
    <property type="molecule type" value="Genomic_DNA"/>
</dbReference>
<dbReference type="GO" id="GO:0006508">
    <property type="term" value="P:proteolysis"/>
    <property type="evidence" value="ECO:0007669"/>
    <property type="project" value="UniProtKB-KW"/>
</dbReference>
<dbReference type="FunFam" id="3.40.630.10:FF:000015">
    <property type="entry name" value="Aminoacyl-histidine dipeptidase PepD"/>
    <property type="match status" value="1"/>
</dbReference>
<dbReference type="OrthoDB" id="9773892at2"/>
<dbReference type="SUPFAM" id="SSF55031">
    <property type="entry name" value="Bacterial exopeptidase dimerisation domain"/>
    <property type="match status" value="1"/>
</dbReference>
<keyword evidence="8" id="KW-0170">Cobalt</keyword>
<keyword evidence="4" id="KW-0479">Metal-binding</keyword>
<comment type="similarity">
    <text evidence="12">Belongs to the peptidase M20C family.</text>
</comment>
<dbReference type="AlphaFoldDB" id="F4GM73"/>
<dbReference type="PIRSF" id="PIRSF016599">
    <property type="entry name" value="Xaa-His_dipept"/>
    <property type="match status" value="1"/>
</dbReference>
<dbReference type="STRING" id="760011.Spico_1851"/>
<evidence type="ECO:0000313" key="20">
    <source>
        <dbReference type="Proteomes" id="UP000007939"/>
    </source>
</evidence>
<comment type="catalytic activity">
    <reaction evidence="9">
        <text>Hydrolysis of dipeptides, preferentially hydrophobic dipeptides including prolyl amino acids.</text>
        <dbReference type="EC" id="3.4.13.18"/>
    </reaction>
</comment>
<evidence type="ECO:0000256" key="7">
    <source>
        <dbReference type="ARBA" id="ARBA00023049"/>
    </source>
</evidence>
<dbReference type="FunFam" id="3.40.630.10:FF:000018">
    <property type="entry name" value="Aminoacyl-histidine dipeptidase PepD"/>
    <property type="match status" value="1"/>
</dbReference>
<dbReference type="InterPro" id="IPR011650">
    <property type="entry name" value="Peptidase_M20_dimer"/>
</dbReference>
<evidence type="ECO:0000256" key="2">
    <source>
        <dbReference type="ARBA" id="ARBA00001947"/>
    </source>
</evidence>
<dbReference type="KEGG" id="scc:Spico_1851"/>
<evidence type="ECO:0000256" key="15">
    <source>
        <dbReference type="ARBA" id="ARBA00076004"/>
    </source>
</evidence>
<reference evidence="19 20" key="2">
    <citation type="journal article" date="2012" name="Stand. Genomic Sci.">
        <title>Complete genome sequence of the termite hindgut bacterium Spirochaeta coccoides type strain (SPN1(T)), reclassification in the genus Sphaerochaeta as Sphaerochaeta coccoides comb. nov. and emendations of the family Spirochaetaceae and the genus Sphaerochaeta.</title>
        <authorList>
            <person name="Abt B."/>
            <person name="Han C."/>
            <person name="Scheuner C."/>
            <person name="Lu M."/>
            <person name="Lapidus A."/>
            <person name="Nolan M."/>
            <person name="Lucas S."/>
            <person name="Hammon N."/>
            <person name="Deshpande S."/>
            <person name="Cheng J.F."/>
            <person name="Tapia R."/>
            <person name="Goodwin L.A."/>
            <person name="Pitluck S."/>
            <person name="Liolios K."/>
            <person name="Pagani I."/>
            <person name="Ivanova N."/>
            <person name="Mavromatis K."/>
            <person name="Mikhailova N."/>
            <person name="Huntemann M."/>
            <person name="Pati A."/>
            <person name="Chen A."/>
            <person name="Palaniappan K."/>
            <person name="Land M."/>
            <person name="Hauser L."/>
            <person name="Brambilla E.M."/>
            <person name="Rohde M."/>
            <person name="Spring S."/>
            <person name="Gronow S."/>
            <person name="Goker M."/>
            <person name="Woyke T."/>
            <person name="Bristow J."/>
            <person name="Eisen J.A."/>
            <person name="Markowitz V."/>
            <person name="Hugenholtz P."/>
            <person name="Kyrpides N.C."/>
            <person name="Klenk H.P."/>
            <person name="Detter J.C."/>
        </authorList>
    </citation>
    <scope>NUCLEOTIDE SEQUENCE [LARGE SCALE GENOMIC DNA]</scope>
    <source>
        <strain evidence="20">ATCC BAA-1237 / DSM 17374 / SPN1</strain>
    </source>
</reference>
<evidence type="ECO:0000313" key="19">
    <source>
        <dbReference type="EMBL" id="AEC03049.1"/>
    </source>
</evidence>
<evidence type="ECO:0000256" key="10">
    <source>
        <dbReference type="ARBA" id="ARBA00038976"/>
    </source>
</evidence>
<sequence length="495" mass="53396">MNTHQSSSRAAIEGLEPKGLWEYFYHLEQIPRESGNEEGVRRWLVEFAKKQRLEHFVDGTGNVIIRKPATPGYEGRSSVALQGHMDMVCVKKPGSTHNFLTDPVFLVRDGDWIRAKDTSLGADNGIAVAMIMDVFTDSEAVHGPLEAIFTVSEETGLDGAFGLDESLIRSRKLINLDSEEEGVFYIGCAGGNEIRGVNDAPATTEIPSSYTSWKLEIDGLKGGHSGAEINLQRGNAIKLAARILSAVLKSNIPLLISSYEGGYKRNVIPSTATVVFSIPKERSDELKVMVSRTESILMAENAVEEPELEVRLSATEPLQGTALSAKISASLVKALHVAPHGVDTFSKTIPGIVETSSNLAIITASPCGIEVVSSHRSSVESARDDVAERMMTSLGEIAGLETHVEGAYPSWTPNPSSPLAEFCRKAYAHYAGAEPVVTAIHAGLECGIINSKIPGMDSVSFGPDMEGVHSTAERLSISSVSRTAEFLRYLLKTIE</sequence>
<dbReference type="InterPro" id="IPR036264">
    <property type="entry name" value="Bact_exopeptidase_dim_dom"/>
</dbReference>
<dbReference type="HOGENOM" id="CLU_028526_0_0_12"/>
<dbReference type="Gene3D" id="3.40.630.10">
    <property type="entry name" value="Zn peptidases"/>
    <property type="match status" value="2"/>
</dbReference>
<dbReference type="eggNOG" id="COG2195">
    <property type="taxonomic scope" value="Bacteria"/>
</dbReference>
<dbReference type="GO" id="GO:0046872">
    <property type="term" value="F:metal ion binding"/>
    <property type="evidence" value="ECO:0007669"/>
    <property type="project" value="UniProtKB-KW"/>
</dbReference>
<reference evidence="20" key="1">
    <citation type="submission" date="2011-04" db="EMBL/GenBank/DDBJ databases">
        <title>The complete genome of Spirochaeta coccoides DSM 17374.</title>
        <authorList>
            <person name="Lucas S."/>
            <person name="Copeland A."/>
            <person name="Lapidus A."/>
            <person name="Bruce D."/>
            <person name="Goodwin L."/>
            <person name="Pitluck S."/>
            <person name="Peters L."/>
            <person name="Kyrpides N."/>
            <person name="Mavromatis K."/>
            <person name="Pagani I."/>
            <person name="Ivanova N."/>
            <person name="Ovchinnikova G."/>
            <person name="Lu M."/>
            <person name="Detter J.C."/>
            <person name="Tapia R."/>
            <person name="Han C."/>
            <person name="Land M."/>
            <person name="Hauser L."/>
            <person name="Markowitz V."/>
            <person name="Cheng J.-F."/>
            <person name="Hugenholtz P."/>
            <person name="Woyke T."/>
            <person name="Wu D."/>
            <person name="Spring S."/>
            <person name="Schroeder M."/>
            <person name="Brambilla E."/>
            <person name="Klenk H.-P."/>
            <person name="Eisen J.A."/>
        </authorList>
    </citation>
    <scope>NUCLEOTIDE SEQUENCE [LARGE SCALE GENOMIC DNA]</scope>
    <source>
        <strain evidence="20">ATCC BAA-1237 / DSM 17374 / SPN1</strain>
    </source>
</reference>
<dbReference type="InterPro" id="IPR001160">
    <property type="entry name" value="Peptidase_M20C"/>
</dbReference>
<comment type="cofactor">
    <cofactor evidence="2">
        <name>Zn(2+)</name>
        <dbReference type="ChEBI" id="CHEBI:29105"/>
    </cofactor>
</comment>
<name>F4GM73_PARC1</name>
<gene>
    <name evidence="19" type="ordered locus">Spico_1851</name>
</gene>
<dbReference type="GO" id="GO:0070573">
    <property type="term" value="F:metallodipeptidase activity"/>
    <property type="evidence" value="ECO:0007669"/>
    <property type="project" value="TreeGrafter"/>
</dbReference>
<evidence type="ECO:0000256" key="5">
    <source>
        <dbReference type="ARBA" id="ARBA00022801"/>
    </source>
</evidence>
<evidence type="ECO:0000256" key="14">
    <source>
        <dbReference type="ARBA" id="ARBA00075285"/>
    </source>
</evidence>
<evidence type="ECO:0000256" key="1">
    <source>
        <dbReference type="ARBA" id="ARBA00001941"/>
    </source>
</evidence>
<evidence type="ECO:0000256" key="13">
    <source>
        <dbReference type="ARBA" id="ARBA00071271"/>
    </source>
</evidence>
<evidence type="ECO:0000256" key="8">
    <source>
        <dbReference type="ARBA" id="ARBA00023285"/>
    </source>
</evidence>
<keyword evidence="5" id="KW-0378">Hydrolase</keyword>
<proteinExistence type="inferred from homology"/>
<dbReference type="SUPFAM" id="SSF53187">
    <property type="entry name" value="Zn-dependent exopeptidases"/>
    <property type="match status" value="1"/>
</dbReference>
<evidence type="ECO:0000256" key="9">
    <source>
        <dbReference type="ARBA" id="ARBA00036421"/>
    </source>
</evidence>
<keyword evidence="7" id="KW-0482">Metalloprotease</keyword>
<keyword evidence="20" id="KW-1185">Reference proteome</keyword>
<dbReference type="Pfam" id="PF01546">
    <property type="entry name" value="Peptidase_M20"/>
    <property type="match status" value="1"/>
</dbReference>
<dbReference type="PANTHER" id="PTHR43501">
    <property type="entry name" value="CYTOSOL NON-SPECIFIC DIPEPTIDASE"/>
    <property type="match status" value="1"/>
</dbReference>
<comment type="cofactor">
    <cofactor evidence="1">
        <name>Co(2+)</name>
        <dbReference type="ChEBI" id="CHEBI:48828"/>
    </cofactor>
</comment>
<evidence type="ECO:0000256" key="12">
    <source>
        <dbReference type="ARBA" id="ARBA00061423"/>
    </source>
</evidence>